<organism evidence="1 2">
    <name type="scientific">Variovorax rhizosphaerae</name>
    <dbReference type="NCBI Taxonomy" id="1836200"/>
    <lineage>
        <taxon>Bacteria</taxon>
        <taxon>Pseudomonadati</taxon>
        <taxon>Pseudomonadota</taxon>
        <taxon>Betaproteobacteria</taxon>
        <taxon>Burkholderiales</taxon>
        <taxon>Comamonadaceae</taxon>
        <taxon>Variovorax</taxon>
    </lineage>
</organism>
<name>A0ABU8WMQ4_9BURK</name>
<accession>A0ABU8WMQ4</accession>
<keyword evidence="2" id="KW-1185">Reference proteome</keyword>
<dbReference type="EMBL" id="JBBKZT010000008">
    <property type="protein sequence ID" value="MEJ8848815.1"/>
    <property type="molecule type" value="Genomic_DNA"/>
</dbReference>
<protein>
    <submittedName>
        <fullName evidence="1">Uncharacterized protein</fullName>
    </submittedName>
</protein>
<gene>
    <name evidence="1" type="ORF">WKW82_19305</name>
</gene>
<dbReference type="Proteomes" id="UP001385892">
    <property type="component" value="Unassembled WGS sequence"/>
</dbReference>
<proteinExistence type="predicted"/>
<comment type="caution">
    <text evidence="1">The sequence shown here is derived from an EMBL/GenBank/DDBJ whole genome shotgun (WGS) entry which is preliminary data.</text>
</comment>
<evidence type="ECO:0000313" key="2">
    <source>
        <dbReference type="Proteomes" id="UP001385892"/>
    </source>
</evidence>
<reference evidence="1 2" key="1">
    <citation type="submission" date="2024-03" db="EMBL/GenBank/DDBJ databases">
        <title>Novel species of the genus Variovorax.</title>
        <authorList>
            <person name="Liu Q."/>
            <person name="Xin Y.-H."/>
        </authorList>
    </citation>
    <scope>NUCLEOTIDE SEQUENCE [LARGE SCALE GENOMIC DNA]</scope>
    <source>
        <strain evidence="1 2">KACC 18900</strain>
    </source>
</reference>
<dbReference type="RefSeq" id="WP_340343932.1">
    <property type="nucleotide sequence ID" value="NZ_JBBKZT010000008.1"/>
</dbReference>
<evidence type="ECO:0000313" key="1">
    <source>
        <dbReference type="EMBL" id="MEJ8848815.1"/>
    </source>
</evidence>
<sequence>MVMWKVRGWETFSLQLDALGIRMFPVNEKGRPKPSFFVAEAGGAQVDVASPSRLDLPLGRVGRSPTLGAHSE</sequence>